<dbReference type="CDD" id="cd02227">
    <property type="entry name" value="cupin_TM1112-like"/>
    <property type="match status" value="1"/>
</dbReference>
<protein>
    <submittedName>
        <fullName evidence="2">Cupin</fullName>
    </submittedName>
</protein>
<dbReference type="AlphaFoldDB" id="A0A2S5T6F3"/>
<dbReference type="Proteomes" id="UP000294772">
    <property type="component" value="Unassembled WGS sequence"/>
</dbReference>
<dbReference type="SUPFAM" id="SSF51182">
    <property type="entry name" value="RmlC-like cupins"/>
    <property type="match status" value="1"/>
</dbReference>
<dbReference type="Proteomes" id="UP000239406">
    <property type="component" value="Unassembled WGS sequence"/>
</dbReference>
<dbReference type="Pfam" id="PF05899">
    <property type="entry name" value="Cupin_3"/>
    <property type="match status" value="1"/>
</dbReference>
<evidence type="ECO:0000313" key="5">
    <source>
        <dbReference type="Proteomes" id="UP000294772"/>
    </source>
</evidence>
<feature type="domain" description="(S)-ureidoglycine aminohydrolase cupin" evidence="1">
    <location>
        <begin position="41"/>
        <end position="115"/>
    </location>
</feature>
<evidence type="ECO:0000313" key="2">
    <source>
        <dbReference type="EMBL" id="PPE70468.1"/>
    </source>
</evidence>
<accession>A0A2S5T6F3</accession>
<reference evidence="2 4" key="1">
    <citation type="submission" date="2018-02" db="EMBL/GenBank/DDBJ databases">
        <title>Reclassifiation of [Polyangium] brachysporum DSM 7029 as Guopingzhaonella breviflexa gen. nov., sp. nov., a member of the family Comamonadaceae.</title>
        <authorList>
            <person name="Tang B."/>
        </authorList>
    </citation>
    <scope>NUCLEOTIDE SEQUENCE [LARGE SCALE GENOMIC DNA]</scope>
    <source>
        <strain evidence="2 4">DSM 15344</strain>
    </source>
</reference>
<dbReference type="OrthoDB" id="9799053at2"/>
<reference evidence="3 5" key="2">
    <citation type="submission" date="2019-03" db="EMBL/GenBank/DDBJ databases">
        <title>Genomic Encyclopedia of Type Strains, Phase IV (KMG-IV): sequencing the most valuable type-strain genomes for metagenomic binning, comparative biology and taxonomic classification.</title>
        <authorList>
            <person name="Goeker M."/>
        </authorList>
    </citation>
    <scope>NUCLEOTIDE SEQUENCE [LARGE SCALE GENOMIC DNA]</scope>
    <source>
        <strain evidence="3 5">DSM 15264</strain>
    </source>
</reference>
<keyword evidence="4" id="KW-1185">Reference proteome</keyword>
<dbReference type="PANTHER" id="PTHR40943:SF1">
    <property type="entry name" value="CYTOPLASMIC PROTEIN"/>
    <property type="match status" value="1"/>
</dbReference>
<dbReference type="Gene3D" id="2.60.120.10">
    <property type="entry name" value="Jelly Rolls"/>
    <property type="match status" value="1"/>
</dbReference>
<organism evidence="2 4">
    <name type="scientific">Caldimonas thermodepolymerans</name>
    <dbReference type="NCBI Taxonomy" id="215580"/>
    <lineage>
        <taxon>Bacteria</taxon>
        <taxon>Pseudomonadati</taxon>
        <taxon>Pseudomonadota</taxon>
        <taxon>Betaproteobacteria</taxon>
        <taxon>Burkholderiales</taxon>
        <taxon>Sphaerotilaceae</taxon>
        <taxon>Caldimonas</taxon>
    </lineage>
</organism>
<dbReference type="InterPro" id="IPR008579">
    <property type="entry name" value="UGlyAH_Cupin_dom"/>
</dbReference>
<evidence type="ECO:0000313" key="3">
    <source>
        <dbReference type="EMBL" id="TCP04810.1"/>
    </source>
</evidence>
<dbReference type="RefSeq" id="WP_104357019.1">
    <property type="nucleotide sequence ID" value="NZ_CALFFA010000059.1"/>
</dbReference>
<name>A0A2S5T6F3_9BURK</name>
<comment type="caution">
    <text evidence="2">The sequence shown here is derived from an EMBL/GenBank/DDBJ whole genome shotgun (WGS) entry which is preliminary data.</text>
</comment>
<sequence>MTQPAIIRFDPPAAGPVVDHPREDRRVRGCPRRETWTLYESSDGVTSCGIWTCEPGAWRIVFPPTKEEYFFVLEGRVRLHDAAGGHTEVAAGQGAVIPAGFEGMFEVLEPVRKHFVVVERG</sequence>
<evidence type="ECO:0000313" key="4">
    <source>
        <dbReference type="Proteomes" id="UP000239406"/>
    </source>
</evidence>
<evidence type="ECO:0000259" key="1">
    <source>
        <dbReference type="Pfam" id="PF05899"/>
    </source>
</evidence>
<dbReference type="EMBL" id="SLXF01000010">
    <property type="protein sequence ID" value="TCP04810.1"/>
    <property type="molecule type" value="Genomic_DNA"/>
</dbReference>
<dbReference type="InterPro" id="IPR014710">
    <property type="entry name" value="RmlC-like_jellyroll"/>
</dbReference>
<proteinExistence type="predicted"/>
<dbReference type="PANTHER" id="PTHR40943">
    <property type="entry name" value="CYTOPLASMIC PROTEIN-RELATED"/>
    <property type="match status" value="1"/>
</dbReference>
<dbReference type="EMBL" id="PSNY01000006">
    <property type="protein sequence ID" value="PPE70468.1"/>
    <property type="molecule type" value="Genomic_DNA"/>
</dbReference>
<dbReference type="InterPro" id="IPR011051">
    <property type="entry name" value="RmlC_Cupin_sf"/>
</dbReference>
<gene>
    <name evidence="2" type="ORF">C1702_07340</name>
    <name evidence="3" type="ORF">EV676_11097</name>
</gene>